<evidence type="ECO:0000313" key="4">
    <source>
        <dbReference type="Proteomes" id="UP000001074"/>
    </source>
</evidence>
<dbReference type="SMART" id="SM00192">
    <property type="entry name" value="LDLa"/>
    <property type="match status" value="1"/>
</dbReference>
<dbReference type="InParanoid" id="G1QCB1"/>
<dbReference type="EMBL" id="AAPE02013867">
    <property type="status" value="NOT_ANNOTATED_CDS"/>
    <property type="molecule type" value="Genomic_DNA"/>
</dbReference>
<dbReference type="SUPFAM" id="SSF57424">
    <property type="entry name" value="LDL receptor-like module"/>
    <property type="match status" value="1"/>
</dbReference>
<dbReference type="InterPro" id="IPR036055">
    <property type="entry name" value="LDL_receptor-like_sf"/>
</dbReference>
<dbReference type="FunFam" id="4.10.400.10:FF:000148">
    <property type="entry name" value="low-density lipoprotein receptor-related protein 1B"/>
    <property type="match status" value="1"/>
</dbReference>
<dbReference type="GeneTree" id="ENSGT00420000030548"/>
<sequence>PEEVEIKCPLNHIACPGARKCVHLSQLCDGVLDCSDGYDEGAQCR</sequence>
<dbReference type="PROSITE" id="PS50068">
    <property type="entry name" value="LDLRA_2"/>
    <property type="match status" value="1"/>
</dbReference>
<dbReference type="STRING" id="59463.ENSMLUP00000021344"/>
<dbReference type="CDD" id="cd00112">
    <property type="entry name" value="LDLa"/>
    <property type="match status" value="1"/>
</dbReference>
<dbReference type="HOGENOM" id="CLU_3210190_0_0_1"/>
<name>G1QCB1_MYOLU</name>
<organism evidence="3 4">
    <name type="scientific">Myotis lucifugus</name>
    <name type="common">Little brown bat</name>
    <dbReference type="NCBI Taxonomy" id="59463"/>
    <lineage>
        <taxon>Eukaryota</taxon>
        <taxon>Metazoa</taxon>
        <taxon>Chordata</taxon>
        <taxon>Craniata</taxon>
        <taxon>Vertebrata</taxon>
        <taxon>Euteleostomi</taxon>
        <taxon>Mammalia</taxon>
        <taxon>Eutheria</taxon>
        <taxon>Laurasiatheria</taxon>
        <taxon>Chiroptera</taxon>
        <taxon>Yangochiroptera</taxon>
        <taxon>Vespertilionidae</taxon>
        <taxon>Myotis</taxon>
    </lineage>
</organism>
<keyword evidence="1" id="KW-1015">Disulfide bond</keyword>
<evidence type="ECO:0000256" key="2">
    <source>
        <dbReference type="PROSITE-ProRule" id="PRU00124"/>
    </source>
</evidence>
<evidence type="ECO:0000313" key="3">
    <source>
        <dbReference type="Ensembl" id="ENSMLUP00000021344.1"/>
    </source>
</evidence>
<protein>
    <submittedName>
        <fullName evidence="3">Uncharacterized protein</fullName>
    </submittedName>
</protein>
<dbReference type="Ensembl" id="ENSMLUT00000030648.1">
    <property type="protein sequence ID" value="ENSMLUP00000021344.1"/>
    <property type="gene ID" value="ENSMLUG00000024376.1"/>
</dbReference>
<dbReference type="AlphaFoldDB" id="G1QCB1"/>
<dbReference type="Pfam" id="PF00057">
    <property type="entry name" value="Ldl_recept_a"/>
    <property type="match status" value="1"/>
</dbReference>
<reference evidence="3" key="2">
    <citation type="submission" date="2025-08" db="UniProtKB">
        <authorList>
            <consortium name="Ensembl"/>
        </authorList>
    </citation>
    <scope>IDENTIFICATION</scope>
</reference>
<evidence type="ECO:0000256" key="1">
    <source>
        <dbReference type="ARBA" id="ARBA00023157"/>
    </source>
</evidence>
<proteinExistence type="predicted"/>
<keyword evidence="4" id="KW-1185">Reference proteome</keyword>
<reference evidence="3" key="3">
    <citation type="submission" date="2025-09" db="UniProtKB">
        <authorList>
            <consortium name="Ensembl"/>
        </authorList>
    </citation>
    <scope>IDENTIFICATION</scope>
</reference>
<dbReference type="eggNOG" id="KOG1215">
    <property type="taxonomic scope" value="Eukaryota"/>
</dbReference>
<dbReference type="Proteomes" id="UP000001074">
    <property type="component" value="Unassembled WGS sequence"/>
</dbReference>
<comment type="caution">
    <text evidence="2">Lacks conserved residue(s) required for the propagation of feature annotation.</text>
</comment>
<dbReference type="InterPro" id="IPR002172">
    <property type="entry name" value="LDrepeatLR_classA_rpt"/>
</dbReference>
<accession>G1QCB1</accession>
<dbReference type="Gene3D" id="4.10.400.10">
    <property type="entry name" value="Low-density Lipoprotein Receptor"/>
    <property type="match status" value="1"/>
</dbReference>
<reference evidence="3 4" key="1">
    <citation type="journal article" date="2011" name="Nature">
        <title>A high-resolution map of human evolutionary constraint using 29 mammals.</title>
        <authorList>
            <person name="Lindblad-Toh K."/>
            <person name="Garber M."/>
            <person name="Zuk O."/>
            <person name="Lin M.F."/>
            <person name="Parker B.J."/>
            <person name="Washietl S."/>
            <person name="Kheradpour P."/>
            <person name="Ernst J."/>
            <person name="Jordan G."/>
            <person name="Mauceli E."/>
            <person name="Ward L.D."/>
            <person name="Lowe C.B."/>
            <person name="Holloway A.K."/>
            <person name="Clamp M."/>
            <person name="Gnerre S."/>
            <person name="Alfoldi J."/>
            <person name="Beal K."/>
            <person name="Chang J."/>
            <person name="Clawson H."/>
            <person name="Cuff J."/>
            <person name="Di Palma F."/>
            <person name="Fitzgerald S."/>
            <person name="Flicek P."/>
            <person name="Guttman M."/>
            <person name="Hubisz M.J."/>
            <person name="Jaffe D.B."/>
            <person name="Jungreis I."/>
            <person name="Kent W.J."/>
            <person name="Kostka D."/>
            <person name="Lara M."/>
            <person name="Martins A.L."/>
            <person name="Massingham T."/>
            <person name="Moltke I."/>
            <person name="Raney B.J."/>
            <person name="Rasmussen M.D."/>
            <person name="Robinson J."/>
            <person name="Stark A."/>
            <person name="Vilella A.J."/>
            <person name="Wen J."/>
            <person name="Xie X."/>
            <person name="Zody M.C."/>
            <person name="Baldwin J."/>
            <person name="Bloom T."/>
            <person name="Chin C.W."/>
            <person name="Heiman D."/>
            <person name="Nicol R."/>
            <person name="Nusbaum C."/>
            <person name="Young S."/>
            <person name="Wilkinson J."/>
            <person name="Worley K.C."/>
            <person name="Kovar C.L."/>
            <person name="Muzny D.M."/>
            <person name="Gibbs R.A."/>
            <person name="Cree A."/>
            <person name="Dihn H.H."/>
            <person name="Fowler G."/>
            <person name="Jhangiani S."/>
            <person name="Joshi V."/>
            <person name="Lee S."/>
            <person name="Lewis L.R."/>
            <person name="Nazareth L.V."/>
            <person name="Okwuonu G."/>
            <person name="Santibanez J."/>
            <person name="Warren W.C."/>
            <person name="Mardis E.R."/>
            <person name="Weinstock G.M."/>
            <person name="Wilson R.K."/>
            <person name="Delehaunty K."/>
            <person name="Dooling D."/>
            <person name="Fronik C."/>
            <person name="Fulton L."/>
            <person name="Fulton B."/>
            <person name="Graves T."/>
            <person name="Minx P."/>
            <person name="Sodergren E."/>
            <person name="Birney E."/>
            <person name="Margulies E.H."/>
            <person name="Herrero J."/>
            <person name="Green E.D."/>
            <person name="Haussler D."/>
            <person name="Siepel A."/>
            <person name="Goldman N."/>
            <person name="Pollard K.S."/>
            <person name="Pedersen J.S."/>
            <person name="Lander E.S."/>
            <person name="Kellis M."/>
        </authorList>
    </citation>
    <scope>NUCLEOTIDE SEQUENCE [LARGE SCALE GENOMIC DNA]</scope>
</reference>